<dbReference type="PRINTS" id="PR00598">
    <property type="entry name" value="HTHMARR"/>
</dbReference>
<comment type="caution">
    <text evidence="2">The sequence shown here is derived from an EMBL/GenBank/DDBJ whole genome shotgun (WGS) entry which is preliminary data.</text>
</comment>
<dbReference type="Gene3D" id="1.10.10.10">
    <property type="entry name" value="Winged helix-like DNA-binding domain superfamily/Winged helix DNA-binding domain"/>
    <property type="match status" value="1"/>
</dbReference>
<dbReference type="GO" id="GO:0003677">
    <property type="term" value="F:DNA binding"/>
    <property type="evidence" value="ECO:0007669"/>
    <property type="project" value="UniProtKB-KW"/>
</dbReference>
<dbReference type="RefSeq" id="WP_191594848.1">
    <property type="nucleotide sequence ID" value="NZ_JACYFC010000003.1"/>
</dbReference>
<dbReference type="PROSITE" id="PS50995">
    <property type="entry name" value="HTH_MARR_2"/>
    <property type="match status" value="1"/>
</dbReference>
<keyword evidence="2" id="KW-0238">DNA-binding</keyword>
<dbReference type="PANTHER" id="PTHR33164:SF43">
    <property type="entry name" value="HTH-TYPE TRANSCRIPTIONAL REPRESSOR YETL"/>
    <property type="match status" value="1"/>
</dbReference>
<dbReference type="Pfam" id="PF12802">
    <property type="entry name" value="MarR_2"/>
    <property type="match status" value="1"/>
</dbReference>
<dbReference type="EMBL" id="JACYFC010000003">
    <property type="protein sequence ID" value="MBD5771471.1"/>
    <property type="molecule type" value="Genomic_DNA"/>
</dbReference>
<dbReference type="InterPro" id="IPR036388">
    <property type="entry name" value="WH-like_DNA-bd_sf"/>
</dbReference>
<evidence type="ECO:0000259" key="1">
    <source>
        <dbReference type="PROSITE" id="PS50995"/>
    </source>
</evidence>
<dbReference type="InterPro" id="IPR000835">
    <property type="entry name" value="HTH_MarR-typ"/>
</dbReference>
<dbReference type="SUPFAM" id="SSF46785">
    <property type="entry name" value="Winged helix' DNA-binding domain"/>
    <property type="match status" value="1"/>
</dbReference>
<name>A0ABR8NZI5_9GAMM</name>
<organism evidence="2 3">
    <name type="scientific">Marinomonas colpomeniae</name>
    <dbReference type="NCBI Taxonomy" id="2774408"/>
    <lineage>
        <taxon>Bacteria</taxon>
        <taxon>Pseudomonadati</taxon>
        <taxon>Pseudomonadota</taxon>
        <taxon>Gammaproteobacteria</taxon>
        <taxon>Oceanospirillales</taxon>
        <taxon>Oceanospirillaceae</taxon>
        <taxon>Marinomonas</taxon>
    </lineage>
</organism>
<sequence>MDKNNPSTYFELFNEIAIIQQLSRASLEEKLPNGFLQPHFAVLNHLIRVHDGRTPLEISKAFQVPKTTMTHTLSGLEKHGLIEMLPNPKDGRSKCVWLTDKGRAFRGESIEKLEDYITDIAEHFDLQKIATTLETLKELRIYLDENR</sequence>
<dbReference type="InterPro" id="IPR011991">
    <property type="entry name" value="ArsR-like_HTH"/>
</dbReference>
<evidence type="ECO:0000313" key="3">
    <source>
        <dbReference type="Proteomes" id="UP000604161"/>
    </source>
</evidence>
<evidence type="ECO:0000313" key="2">
    <source>
        <dbReference type="EMBL" id="MBD5771471.1"/>
    </source>
</evidence>
<keyword evidence="3" id="KW-1185">Reference proteome</keyword>
<dbReference type="CDD" id="cd00090">
    <property type="entry name" value="HTH_ARSR"/>
    <property type="match status" value="1"/>
</dbReference>
<reference evidence="2 3" key="1">
    <citation type="submission" date="2020-09" db="EMBL/GenBank/DDBJ databases">
        <title>Marinomonas sp. nov., isolated from the cysticercosis algae of Qingdao, China.</title>
        <authorList>
            <person name="Sun X."/>
        </authorList>
    </citation>
    <scope>NUCLEOTIDE SEQUENCE [LARGE SCALE GENOMIC DNA]</scope>
    <source>
        <strain evidence="2 3">SM2066</strain>
    </source>
</reference>
<dbReference type="PANTHER" id="PTHR33164">
    <property type="entry name" value="TRANSCRIPTIONAL REGULATOR, MARR FAMILY"/>
    <property type="match status" value="1"/>
</dbReference>
<dbReference type="Proteomes" id="UP000604161">
    <property type="component" value="Unassembled WGS sequence"/>
</dbReference>
<dbReference type="InterPro" id="IPR036390">
    <property type="entry name" value="WH_DNA-bd_sf"/>
</dbReference>
<proteinExistence type="predicted"/>
<dbReference type="SMART" id="SM00347">
    <property type="entry name" value="HTH_MARR"/>
    <property type="match status" value="1"/>
</dbReference>
<dbReference type="InterPro" id="IPR039422">
    <property type="entry name" value="MarR/SlyA-like"/>
</dbReference>
<accession>A0ABR8NZI5</accession>
<protein>
    <submittedName>
        <fullName evidence="2">Winged helix DNA-binding protein</fullName>
    </submittedName>
</protein>
<feature type="domain" description="HTH marR-type" evidence="1">
    <location>
        <begin position="9"/>
        <end position="141"/>
    </location>
</feature>
<gene>
    <name evidence="2" type="ORF">IF202_10460</name>
</gene>